<dbReference type="Gene3D" id="1.10.150.20">
    <property type="entry name" value="5' to 3' exonuclease, C-terminal subdomain"/>
    <property type="match status" value="1"/>
</dbReference>
<dbReference type="PANTHER" id="PTHR11076">
    <property type="entry name" value="DNA REPAIR POLYMERASE UMUC / TRANSFERASE FAMILY MEMBER"/>
    <property type="match status" value="1"/>
</dbReference>
<evidence type="ECO:0000313" key="8">
    <source>
        <dbReference type="Proteomes" id="UP000460412"/>
    </source>
</evidence>
<evidence type="ECO:0000256" key="1">
    <source>
        <dbReference type="ARBA" id="ARBA00010945"/>
    </source>
</evidence>
<reference evidence="7 8" key="1">
    <citation type="submission" date="2019-12" db="EMBL/GenBank/DDBJ databases">
        <title>Sporaefaciens musculi gen. nov., sp. nov., a novel bacterium isolated from the caecum of an obese mouse.</title>
        <authorList>
            <person name="Rasmussen T.S."/>
            <person name="Streidl T."/>
            <person name="Hitch T.C.A."/>
            <person name="Wortmann E."/>
            <person name="Deptula P."/>
            <person name="Hansen M."/>
            <person name="Nielsen D.S."/>
            <person name="Clavel T."/>
            <person name="Vogensen F.K."/>
        </authorList>
    </citation>
    <scope>NUCLEOTIDE SEQUENCE [LARGE SCALE GENOMIC DNA]</scope>
    <source>
        <strain evidence="7 8">WCA-9-b2</strain>
    </source>
</reference>
<dbReference type="GO" id="GO:0005829">
    <property type="term" value="C:cytosol"/>
    <property type="evidence" value="ECO:0007669"/>
    <property type="project" value="TreeGrafter"/>
</dbReference>
<dbReference type="InterPro" id="IPR017961">
    <property type="entry name" value="DNA_pol_Y-fam_little_finger"/>
</dbReference>
<dbReference type="Proteomes" id="UP000460412">
    <property type="component" value="Unassembled WGS sequence"/>
</dbReference>
<evidence type="ECO:0000256" key="5">
    <source>
        <dbReference type="ARBA" id="ARBA00022932"/>
    </source>
</evidence>
<dbReference type="GO" id="GO:0003684">
    <property type="term" value="F:damaged DNA binding"/>
    <property type="evidence" value="ECO:0007669"/>
    <property type="project" value="InterPro"/>
</dbReference>
<dbReference type="InterPro" id="IPR043502">
    <property type="entry name" value="DNA/RNA_pol_sf"/>
</dbReference>
<evidence type="ECO:0000256" key="2">
    <source>
        <dbReference type="ARBA" id="ARBA00022457"/>
    </source>
</evidence>
<organism evidence="7 8">
    <name type="scientific">Sporofaciens musculi</name>
    <dbReference type="NCBI Taxonomy" id="2681861"/>
    <lineage>
        <taxon>Bacteria</taxon>
        <taxon>Bacillati</taxon>
        <taxon>Bacillota</taxon>
        <taxon>Clostridia</taxon>
        <taxon>Lachnospirales</taxon>
        <taxon>Lachnospiraceae</taxon>
        <taxon>Sporofaciens</taxon>
    </lineage>
</organism>
<dbReference type="InterPro" id="IPR001126">
    <property type="entry name" value="UmuC"/>
</dbReference>
<dbReference type="GO" id="GO:0042276">
    <property type="term" value="P:error-prone translesion synthesis"/>
    <property type="evidence" value="ECO:0007669"/>
    <property type="project" value="TreeGrafter"/>
</dbReference>
<dbReference type="PROSITE" id="PS50173">
    <property type="entry name" value="UMUC"/>
    <property type="match status" value="1"/>
</dbReference>
<accession>A0A7X3MG44</accession>
<dbReference type="Gene3D" id="3.30.70.270">
    <property type="match status" value="1"/>
</dbReference>
<proteinExistence type="inferred from homology"/>
<evidence type="ECO:0000313" key="7">
    <source>
        <dbReference type="EMBL" id="MXP75783.1"/>
    </source>
</evidence>
<name>A0A7X3MG44_9FIRM</name>
<keyword evidence="5" id="KW-0239">DNA-directed DNA polymerase</keyword>
<protein>
    <submittedName>
        <fullName evidence="7">DNA methylase</fullName>
    </submittedName>
</protein>
<dbReference type="InterPro" id="IPR043128">
    <property type="entry name" value="Rev_trsase/Diguanyl_cyclase"/>
</dbReference>
<gene>
    <name evidence="7" type="ORF">GN277_10445</name>
</gene>
<feature type="domain" description="UmuC" evidence="6">
    <location>
        <begin position="8"/>
        <end position="236"/>
    </location>
</feature>
<dbReference type="Pfam" id="PF11799">
    <property type="entry name" value="IMS_C"/>
    <property type="match status" value="1"/>
</dbReference>
<dbReference type="GO" id="GO:0032259">
    <property type="term" value="P:methylation"/>
    <property type="evidence" value="ECO:0007669"/>
    <property type="project" value="UniProtKB-KW"/>
</dbReference>
<keyword evidence="2" id="KW-0515">Mutator protein</keyword>
<dbReference type="InterPro" id="IPR050116">
    <property type="entry name" value="DNA_polymerase-Y"/>
</dbReference>
<sequence>MEENKHTYIAIDLKSFYASVECVERNLDPMTTNLVVADLSRTEKTICLAVSPSLKAYGISGRARLFEVVQRVKEVNAMRQSMAPNRRFDGASYDDTELKASPSKALDYIVAKPRMAHYIDYSTRIYEIYLKYVAPEDCHVYSIDEIMMDVTHYLATYGMSARKLAGKIIRDIHSTTGITATAGIGSNLYLCKVAMDIVAKHIPPDKNGVRIANLTEKSYRRILWAHQPITDFWRVGHGYAKKLKEYGMYTMGDVARCSLGRAGEYHNEELLYKLFGVNAELLIDHAWGWEPCTMADIKSYKPSANSMGAGQVLRCPYTAKKARLVVREMTEALVLDLVDKCLVTDQMVLTVGYDRENLSDSRKRKSLKGEITTDRYGRSVPKHAHGTVNLKRQTSSSRRIVEAVLQLYDDIIQKDFLIRRITVTANHVVDENRVRNEPVFEQLDLFTDYAALKKEQEAEEASLQREKNLQRAMLNIKKKYGKNAILKGTSLMEGATAMERNRQIGGHRA</sequence>
<comment type="caution">
    <text evidence="7">The sequence shown here is derived from an EMBL/GenBank/DDBJ whole genome shotgun (WGS) entry which is preliminary data.</text>
</comment>
<dbReference type="PANTHER" id="PTHR11076:SF35">
    <property type="entry name" value="DNA REPAIR PROTEIN HOMOLOG YOBH"/>
    <property type="match status" value="1"/>
</dbReference>
<dbReference type="Pfam" id="PF00817">
    <property type="entry name" value="IMS"/>
    <property type="match status" value="1"/>
</dbReference>
<keyword evidence="3" id="KW-0548">Nucleotidyltransferase</keyword>
<dbReference type="GO" id="GO:0003887">
    <property type="term" value="F:DNA-directed DNA polymerase activity"/>
    <property type="evidence" value="ECO:0007669"/>
    <property type="project" value="UniProtKB-KW"/>
</dbReference>
<evidence type="ECO:0000256" key="3">
    <source>
        <dbReference type="ARBA" id="ARBA00022695"/>
    </source>
</evidence>
<keyword evidence="8" id="KW-1185">Reference proteome</keyword>
<keyword evidence="5" id="KW-0808">Transferase</keyword>
<comment type="similarity">
    <text evidence="1">Belongs to the DNA polymerase type-Y family.</text>
</comment>
<dbReference type="EMBL" id="WUQX01000001">
    <property type="protein sequence ID" value="MXP75783.1"/>
    <property type="molecule type" value="Genomic_DNA"/>
</dbReference>
<dbReference type="SUPFAM" id="SSF56672">
    <property type="entry name" value="DNA/RNA polymerases"/>
    <property type="match status" value="1"/>
</dbReference>
<evidence type="ECO:0000259" key="6">
    <source>
        <dbReference type="PROSITE" id="PS50173"/>
    </source>
</evidence>
<evidence type="ECO:0000256" key="4">
    <source>
        <dbReference type="ARBA" id="ARBA00022763"/>
    </source>
</evidence>
<dbReference type="GO" id="GO:0008168">
    <property type="term" value="F:methyltransferase activity"/>
    <property type="evidence" value="ECO:0007669"/>
    <property type="project" value="UniProtKB-KW"/>
</dbReference>
<dbReference type="AlphaFoldDB" id="A0A7X3MG44"/>
<dbReference type="RefSeq" id="WP_159750978.1">
    <property type="nucleotide sequence ID" value="NZ_CASSPE010000116.1"/>
</dbReference>
<dbReference type="GO" id="GO:0006281">
    <property type="term" value="P:DNA repair"/>
    <property type="evidence" value="ECO:0007669"/>
    <property type="project" value="InterPro"/>
</dbReference>
<keyword evidence="4" id="KW-0227">DNA damage</keyword>
<dbReference type="GO" id="GO:0009432">
    <property type="term" value="P:SOS response"/>
    <property type="evidence" value="ECO:0007669"/>
    <property type="project" value="TreeGrafter"/>
</dbReference>
<keyword evidence="7" id="KW-0489">Methyltransferase</keyword>